<dbReference type="AlphaFoldDB" id="A0AAE1VAD6"/>
<evidence type="ECO:0000313" key="2">
    <source>
        <dbReference type="Proteomes" id="UP001291623"/>
    </source>
</evidence>
<dbReference type="Proteomes" id="UP001291623">
    <property type="component" value="Unassembled WGS sequence"/>
</dbReference>
<reference evidence="1" key="1">
    <citation type="submission" date="2023-12" db="EMBL/GenBank/DDBJ databases">
        <title>Genome assembly of Anisodus tanguticus.</title>
        <authorList>
            <person name="Wang Y.-J."/>
        </authorList>
    </citation>
    <scope>NUCLEOTIDE SEQUENCE</scope>
    <source>
        <strain evidence="1">KB-2021</strain>
        <tissue evidence="1">Leaf</tissue>
    </source>
</reference>
<dbReference type="EMBL" id="JAVYJV010000015">
    <property type="protein sequence ID" value="KAK4353290.1"/>
    <property type="molecule type" value="Genomic_DNA"/>
</dbReference>
<name>A0AAE1VAD6_9SOLA</name>
<protein>
    <submittedName>
        <fullName evidence="1">Uncharacterized protein</fullName>
    </submittedName>
</protein>
<accession>A0AAE1VAD6</accession>
<keyword evidence="2" id="KW-1185">Reference proteome</keyword>
<gene>
    <name evidence="1" type="ORF">RND71_028808</name>
</gene>
<evidence type="ECO:0000313" key="1">
    <source>
        <dbReference type="EMBL" id="KAK4353290.1"/>
    </source>
</evidence>
<sequence>MSHLTPWTATGQKINDKFDSHFHHFQPRATVIGETATHFQYKVPRFNNNAHISSTLQSQYMLDLTCEGESSGTQRVRMNPFTGIFQIFILTCQGESSGTQSVRMNPFTERLHYPEIILDTTSVTTGVGNKFGMCMKRLWTSVILGNYDINYTKKEDHMLTLLEAVGNLILKLKAFLNVELLSLHFLLATLISELSFCGSSINSFRSDITNGTTICLDKSRAEKDELFAIMLLHNNPLRGETYFCLNFMFVTVRILRGKKILWPSKVARQTLICLVK</sequence>
<comment type="caution">
    <text evidence="1">The sequence shown here is derived from an EMBL/GenBank/DDBJ whole genome shotgun (WGS) entry which is preliminary data.</text>
</comment>
<proteinExistence type="predicted"/>
<organism evidence="1 2">
    <name type="scientific">Anisodus tanguticus</name>
    <dbReference type="NCBI Taxonomy" id="243964"/>
    <lineage>
        <taxon>Eukaryota</taxon>
        <taxon>Viridiplantae</taxon>
        <taxon>Streptophyta</taxon>
        <taxon>Embryophyta</taxon>
        <taxon>Tracheophyta</taxon>
        <taxon>Spermatophyta</taxon>
        <taxon>Magnoliopsida</taxon>
        <taxon>eudicotyledons</taxon>
        <taxon>Gunneridae</taxon>
        <taxon>Pentapetalae</taxon>
        <taxon>asterids</taxon>
        <taxon>lamiids</taxon>
        <taxon>Solanales</taxon>
        <taxon>Solanaceae</taxon>
        <taxon>Solanoideae</taxon>
        <taxon>Hyoscyameae</taxon>
        <taxon>Anisodus</taxon>
    </lineage>
</organism>